<dbReference type="OrthoDB" id="1731743at2759"/>
<evidence type="ECO:0000256" key="2">
    <source>
        <dbReference type="ARBA" id="ARBA00022737"/>
    </source>
</evidence>
<name>A0A5A7R036_STRAF</name>
<gene>
    <name evidence="3" type="ORF">STAS_28426</name>
</gene>
<dbReference type="EMBL" id="BKCP01009515">
    <property type="protein sequence ID" value="GER51073.1"/>
    <property type="molecule type" value="Genomic_DNA"/>
</dbReference>
<evidence type="ECO:0000313" key="4">
    <source>
        <dbReference type="Proteomes" id="UP000325081"/>
    </source>
</evidence>
<dbReference type="AlphaFoldDB" id="A0A5A7R036"/>
<keyword evidence="2" id="KW-0677">Repeat</keyword>
<keyword evidence="4" id="KW-1185">Reference proteome</keyword>
<protein>
    <submittedName>
        <fullName evidence="3">Carbamoyl-phosphate synthase large chain</fullName>
    </submittedName>
</protein>
<dbReference type="PANTHER" id="PTHR19919">
    <property type="entry name" value="WD REPEAT CONTAINING PROTEIN"/>
    <property type="match status" value="1"/>
</dbReference>
<keyword evidence="1" id="KW-0853">WD repeat</keyword>
<sequence>MESLATEPHHRRDNLATYDSAHPIYAMAISAADPHRVAVGSFLEELGNRVNVLTFSDDRPAVASISLSSPALSFDHPYPPTKLLFHHSPSAPASLLVSSSKGCHIPIR</sequence>
<accession>A0A5A7R036</accession>
<dbReference type="InterPro" id="IPR045159">
    <property type="entry name" value="DCAF7-like"/>
</dbReference>
<comment type="caution">
    <text evidence="3">The sequence shown here is derived from an EMBL/GenBank/DDBJ whole genome shotgun (WGS) entry which is preliminary data.</text>
</comment>
<dbReference type="Proteomes" id="UP000325081">
    <property type="component" value="Unassembled WGS sequence"/>
</dbReference>
<reference evidence="4" key="1">
    <citation type="journal article" date="2019" name="Curr. Biol.">
        <title>Genome Sequence of Striga asiatica Provides Insight into the Evolution of Plant Parasitism.</title>
        <authorList>
            <person name="Yoshida S."/>
            <person name="Kim S."/>
            <person name="Wafula E.K."/>
            <person name="Tanskanen J."/>
            <person name="Kim Y.M."/>
            <person name="Honaas L."/>
            <person name="Yang Z."/>
            <person name="Spallek T."/>
            <person name="Conn C.E."/>
            <person name="Ichihashi Y."/>
            <person name="Cheong K."/>
            <person name="Cui S."/>
            <person name="Der J.P."/>
            <person name="Gundlach H."/>
            <person name="Jiao Y."/>
            <person name="Hori C."/>
            <person name="Ishida J.K."/>
            <person name="Kasahara H."/>
            <person name="Kiba T."/>
            <person name="Kim M.S."/>
            <person name="Koo N."/>
            <person name="Laohavisit A."/>
            <person name="Lee Y.H."/>
            <person name="Lumba S."/>
            <person name="McCourt P."/>
            <person name="Mortimer J.C."/>
            <person name="Mutuku J.M."/>
            <person name="Nomura T."/>
            <person name="Sasaki-Sekimoto Y."/>
            <person name="Seto Y."/>
            <person name="Wang Y."/>
            <person name="Wakatake T."/>
            <person name="Sakakibara H."/>
            <person name="Demura T."/>
            <person name="Yamaguchi S."/>
            <person name="Yoneyama K."/>
            <person name="Manabe R.I."/>
            <person name="Nelson D.C."/>
            <person name="Schulman A.H."/>
            <person name="Timko M.P."/>
            <person name="dePamphilis C.W."/>
            <person name="Choi D."/>
            <person name="Shirasu K."/>
        </authorList>
    </citation>
    <scope>NUCLEOTIDE SEQUENCE [LARGE SCALE GENOMIC DNA]</scope>
    <source>
        <strain evidence="4">cv. UVA1</strain>
    </source>
</reference>
<evidence type="ECO:0000313" key="3">
    <source>
        <dbReference type="EMBL" id="GER51073.1"/>
    </source>
</evidence>
<proteinExistence type="predicted"/>
<organism evidence="3 4">
    <name type="scientific">Striga asiatica</name>
    <name type="common">Asiatic witchweed</name>
    <name type="synonym">Buchnera asiatica</name>
    <dbReference type="NCBI Taxonomy" id="4170"/>
    <lineage>
        <taxon>Eukaryota</taxon>
        <taxon>Viridiplantae</taxon>
        <taxon>Streptophyta</taxon>
        <taxon>Embryophyta</taxon>
        <taxon>Tracheophyta</taxon>
        <taxon>Spermatophyta</taxon>
        <taxon>Magnoliopsida</taxon>
        <taxon>eudicotyledons</taxon>
        <taxon>Gunneridae</taxon>
        <taxon>Pentapetalae</taxon>
        <taxon>asterids</taxon>
        <taxon>lamiids</taxon>
        <taxon>Lamiales</taxon>
        <taxon>Orobanchaceae</taxon>
        <taxon>Buchnereae</taxon>
        <taxon>Striga</taxon>
    </lineage>
</organism>
<evidence type="ECO:0000256" key="1">
    <source>
        <dbReference type="ARBA" id="ARBA00022574"/>
    </source>
</evidence>